<evidence type="ECO:0000313" key="2">
    <source>
        <dbReference type="Proteomes" id="UP000008311"/>
    </source>
</evidence>
<keyword evidence="2" id="KW-1185">Reference proteome</keyword>
<sequence length="83" mass="10015">MTQRMVDLLAYQNWGNPNPNQRRNHRQDDFDDVLNIGDEDEDTYEKSHKEDLENLLKTRCWEVGLRIEIPKFHDSLQPKEFLD</sequence>
<accession>B9T416</accession>
<dbReference type="Proteomes" id="UP000008311">
    <property type="component" value="Unassembled WGS sequence"/>
</dbReference>
<protein>
    <submittedName>
        <fullName evidence="1">Uncharacterized protein</fullName>
    </submittedName>
</protein>
<dbReference type="AlphaFoldDB" id="B9T416"/>
<dbReference type="EMBL" id="EQ974448">
    <property type="protein sequence ID" value="EEF29393.1"/>
    <property type="molecule type" value="Genomic_DNA"/>
</dbReference>
<dbReference type="InParanoid" id="B9T416"/>
<gene>
    <name evidence="1" type="ORF">RCOM_0509530</name>
</gene>
<evidence type="ECO:0000313" key="1">
    <source>
        <dbReference type="EMBL" id="EEF29393.1"/>
    </source>
</evidence>
<name>B9T416_RICCO</name>
<reference evidence="2" key="1">
    <citation type="journal article" date="2010" name="Nat. Biotechnol.">
        <title>Draft genome sequence of the oilseed species Ricinus communis.</title>
        <authorList>
            <person name="Chan A.P."/>
            <person name="Crabtree J."/>
            <person name="Zhao Q."/>
            <person name="Lorenzi H."/>
            <person name="Orvis J."/>
            <person name="Puiu D."/>
            <person name="Melake-Berhan A."/>
            <person name="Jones K.M."/>
            <person name="Redman J."/>
            <person name="Chen G."/>
            <person name="Cahoon E.B."/>
            <person name="Gedil M."/>
            <person name="Stanke M."/>
            <person name="Haas B.J."/>
            <person name="Wortman J.R."/>
            <person name="Fraser-Liggett C.M."/>
            <person name="Ravel J."/>
            <person name="Rabinowicz P.D."/>
        </authorList>
    </citation>
    <scope>NUCLEOTIDE SEQUENCE [LARGE SCALE GENOMIC DNA]</scope>
    <source>
        <strain evidence="2">cv. Hale</strain>
    </source>
</reference>
<organism evidence="1 2">
    <name type="scientific">Ricinus communis</name>
    <name type="common">Castor bean</name>
    <dbReference type="NCBI Taxonomy" id="3988"/>
    <lineage>
        <taxon>Eukaryota</taxon>
        <taxon>Viridiplantae</taxon>
        <taxon>Streptophyta</taxon>
        <taxon>Embryophyta</taxon>
        <taxon>Tracheophyta</taxon>
        <taxon>Spermatophyta</taxon>
        <taxon>Magnoliopsida</taxon>
        <taxon>eudicotyledons</taxon>
        <taxon>Gunneridae</taxon>
        <taxon>Pentapetalae</taxon>
        <taxon>rosids</taxon>
        <taxon>fabids</taxon>
        <taxon>Malpighiales</taxon>
        <taxon>Euphorbiaceae</taxon>
        <taxon>Acalyphoideae</taxon>
        <taxon>Acalypheae</taxon>
        <taxon>Ricinus</taxon>
    </lineage>
</organism>
<proteinExistence type="predicted"/>